<gene>
    <name evidence="2" type="ORF">BDV95DRAFT_606967</name>
</gene>
<protein>
    <submittedName>
        <fullName evidence="2">Uncharacterized protein</fullName>
    </submittedName>
</protein>
<sequence length="158" mass="17463">MFLSLAILLLAPQALSVPFEHGNADKPTIYMAWTRPQRPIDLEEPIRTVNKPLRQNGTWMDVGVWEHREDIISALPFLFTLAPSQNSSTFTLVAYTTDTLSPTANKKLAYSEGDVNLPVNYGATSAFILTDAGNTATQVIDAWTIEKDHYGRNLLGIG</sequence>
<accession>A0A7C8I9F9</accession>
<organism evidence="2 3">
    <name type="scientific">Massariosphaeria phaeospora</name>
    <dbReference type="NCBI Taxonomy" id="100035"/>
    <lineage>
        <taxon>Eukaryota</taxon>
        <taxon>Fungi</taxon>
        <taxon>Dikarya</taxon>
        <taxon>Ascomycota</taxon>
        <taxon>Pezizomycotina</taxon>
        <taxon>Dothideomycetes</taxon>
        <taxon>Pleosporomycetidae</taxon>
        <taxon>Pleosporales</taxon>
        <taxon>Pleosporales incertae sedis</taxon>
        <taxon>Massariosphaeria</taxon>
    </lineage>
</organism>
<dbReference type="EMBL" id="JAADJZ010000011">
    <property type="protein sequence ID" value="KAF2871532.1"/>
    <property type="molecule type" value="Genomic_DNA"/>
</dbReference>
<evidence type="ECO:0000313" key="2">
    <source>
        <dbReference type="EMBL" id="KAF2871532.1"/>
    </source>
</evidence>
<dbReference type="Proteomes" id="UP000481861">
    <property type="component" value="Unassembled WGS sequence"/>
</dbReference>
<dbReference type="OrthoDB" id="3794068at2759"/>
<dbReference type="AlphaFoldDB" id="A0A7C8I9F9"/>
<reference evidence="2 3" key="1">
    <citation type="submission" date="2020-01" db="EMBL/GenBank/DDBJ databases">
        <authorList>
            <consortium name="DOE Joint Genome Institute"/>
            <person name="Haridas S."/>
            <person name="Albert R."/>
            <person name="Binder M."/>
            <person name="Bloem J."/>
            <person name="Labutti K."/>
            <person name="Salamov A."/>
            <person name="Andreopoulos B."/>
            <person name="Baker S.E."/>
            <person name="Barry K."/>
            <person name="Bills G."/>
            <person name="Bluhm B.H."/>
            <person name="Cannon C."/>
            <person name="Castanera R."/>
            <person name="Culley D.E."/>
            <person name="Daum C."/>
            <person name="Ezra D."/>
            <person name="Gonzalez J.B."/>
            <person name="Henrissat B."/>
            <person name="Kuo A."/>
            <person name="Liang C."/>
            <person name="Lipzen A."/>
            <person name="Lutzoni F."/>
            <person name="Magnuson J."/>
            <person name="Mondo S."/>
            <person name="Nolan M."/>
            <person name="Ohm R."/>
            <person name="Pangilinan J."/>
            <person name="Park H.-J.H."/>
            <person name="Ramirez L."/>
            <person name="Alfaro M."/>
            <person name="Sun H."/>
            <person name="Tritt A."/>
            <person name="Yoshinaga Y."/>
            <person name="Zwiers L.-H.L."/>
            <person name="Turgeon B.G."/>
            <person name="Goodwin S.B."/>
            <person name="Spatafora J.W."/>
            <person name="Crous P.W."/>
            <person name="Grigoriev I.V."/>
        </authorList>
    </citation>
    <scope>NUCLEOTIDE SEQUENCE [LARGE SCALE GENOMIC DNA]</scope>
    <source>
        <strain evidence="2 3">CBS 611.86</strain>
    </source>
</reference>
<proteinExistence type="predicted"/>
<name>A0A7C8I9F9_9PLEO</name>
<keyword evidence="1" id="KW-0732">Signal</keyword>
<evidence type="ECO:0000313" key="3">
    <source>
        <dbReference type="Proteomes" id="UP000481861"/>
    </source>
</evidence>
<feature type="chain" id="PRO_5028918073" evidence="1">
    <location>
        <begin position="17"/>
        <end position="158"/>
    </location>
</feature>
<feature type="signal peptide" evidence="1">
    <location>
        <begin position="1"/>
        <end position="16"/>
    </location>
</feature>
<evidence type="ECO:0000256" key="1">
    <source>
        <dbReference type="SAM" id="SignalP"/>
    </source>
</evidence>
<keyword evidence="3" id="KW-1185">Reference proteome</keyword>
<comment type="caution">
    <text evidence="2">The sequence shown here is derived from an EMBL/GenBank/DDBJ whole genome shotgun (WGS) entry which is preliminary data.</text>
</comment>